<evidence type="ECO:0000313" key="2">
    <source>
        <dbReference type="EMBL" id="QWF72328.1"/>
    </source>
</evidence>
<dbReference type="Gene3D" id="2.60.40.3940">
    <property type="match status" value="1"/>
</dbReference>
<proteinExistence type="predicted"/>
<evidence type="ECO:0000313" key="3">
    <source>
        <dbReference type="Proteomes" id="UP000676649"/>
    </source>
</evidence>
<accession>A0A975MQS4</accession>
<gene>
    <name evidence="2" type="ORF">KEF85_07745</name>
</gene>
<feature type="domain" description="Putative tail fiber protein gp53-like C-terminal" evidence="1">
    <location>
        <begin position="51"/>
        <end position="142"/>
    </location>
</feature>
<dbReference type="AlphaFoldDB" id="A0A975MQS4"/>
<evidence type="ECO:0000259" key="1">
    <source>
        <dbReference type="Pfam" id="PF21882"/>
    </source>
</evidence>
<dbReference type="EMBL" id="CP073754">
    <property type="protein sequence ID" value="QWF72328.1"/>
    <property type="molecule type" value="Genomic_DNA"/>
</dbReference>
<keyword evidence="3" id="KW-1185">Reference proteome</keyword>
<name>A0A975MQS4_9GAMM</name>
<dbReference type="KEGG" id="mpad:KEF85_07745"/>
<sequence>MDVGDIAGAGHWLELQYDSVNDNWVLLNPATGLNNVFVGSNQSLDVNGFQKFPGGLIEQWGVSSDFSGEGAQSIVLPIPFSNKILNVQATVLLYADTVTADEFAQTSGWTPGTPATGFEVYMQRTGGGSFTWPQRIVWRANGF</sequence>
<reference evidence="2" key="1">
    <citation type="submission" date="2021-04" db="EMBL/GenBank/DDBJ databases">
        <title>Draft genome sequence data of methanotrophic Methylovulum sp. strain S1L and Methylomonas sp. strain S2AM isolated from boreal lake water columns.</title>
        <authorList>
            <person name="Rissanen A.J."/>
            <person name="Mangayil R."/>
            <person name="Svenning M.M."/>
            <person name="Khanongnuch R."/>
        </authorList>
    </citation>
    <scope>NUCLEOTIDE SEQUENCE</scope>
    <source>
        <strain evidence="2">S2AM</strain>
    </source>
</reference>
<dbReference type="Pfam" id="PF21882">
    <property type="entry name" value="Gp53-like_C"/>
    <property type="match status" value="1"/>
</dbReference>
<dbReference type="InterPro" id="IPR054075">
    <property type="entry name" value="Gp53-like_C"/>
</dbReference>
<organism evidence="2 3">
    <name type="scientific">Methylomonas paludis</name>
    <dbReference type="NCBI Taxonomy" id="1173101"/>
    <lineage>
        <taxon>Bacteria</taxon>
        <taxon>Pseudomonadati</taxon>
        <taxon>Pseudomonadota</taxon>
        <taxon>Gammaproteobacteria</taxon>
        <taxon>Methylococcales</taxon>
        <taxon>Methylococcaceae</taxon>
        <taxon>Methylomonas</taxon>
    </lineage>
</organism>
<dbReference type="RefSeq" id="WP_215584698.1">
    <property type="nucleotide sequence ID" value="NZ_CP073754.1"/>
</dbReference>
<protein>
    <recommendedName>
        <fullName evidence="1">Putative tail fiber protein gp53-like C-terminal domain-containing protein</fullName>
    </recommendedName>
</protein>
<dbReference type="Proteomes" id="UP000676649">
    <property type="component" value="Chromosome"/>
</dbReference>